<dbReference type="OrthoDB" id="7379860at2"/>
<dbReference type="AlphaFoldDB" id="A0A512NQJ2"/>
<protein>
    <submittedName>
        <fullName evidence="1">Uncharacterized protein</fullName>
    </submittedName>
</protein>
<evidence type="ECO:0000313" key="2">
    <source>
        <dbReference type="Proteomes" id="UP000321058"/>
    </source>
</evidence>
<evidence type="ECO:0000313" key="1">
    <source>
        <dbReference type="EMBL" id="GEP61211.1"/>
    </source>
</evidence>
<dbReference type="EMBL" id="BKAJ01000207">
    <property type="protein sequence ID" value="GEP61211.1"/>
    <property type="molecule type" value="Genomic_DNA"/>
</dbReference>
<organism evidence="1 2">
    <name type="scientific">Reyranella soli</name>
    <dbReference type="NCBI Taxonomy" id="1230389"/>
    <lineage>
        <taxon>Bacteria</taxon>
        <taxon>Pseudomonadati</taxon>
        <taxon>Pseudomonadota</taxon>
        <taxon>Alphaproteobacteria</taxon>
        <taxon>Hyphomicrobiales</taxon>
        <taxon>Reyranellaceae</taxon>
        <taxon>Reyranella</taxon>
    </lineage>
</organism>
<dbReference type="RefSeq" id="WP_147156532.1">
    <property type="nucleotide sequence ID" value="NZ_BKAJ01000207.1"/>
</dbReference>
<name>A0A512NQJ2_9HYPH</name>
<accession>A0A512NQJ2</accession>
<proteinExistence type="predicted"/>
<sequence length="89" mass="10432">MKDLADGAPKELLYDMGISRRLLNRLMSADHWRTIGDIRYTPDVVLRREPQMGDSTIAELRTFIPYVARDGADLSWWERCCSAKLRRYQ</sequence>
<keyword evidence="2" id="KW-1185">Reference proteome</keyword>
<gene>
    <name evidence="1" type="ORF">RSO01_83770</name>
</gene>
<reference evidence="1 2" key="1">
    <citation type="submission" date="2019-07" db="EMBL/GenBank/DDBJ databases">
        <title>Whole genome shotgun sequence of Reyranella soli NBRC 108950.</title>
        <authorList>
            <person name="Hosoyama A."/>
            <person name="Uohara A."/>
            <person name="Ohji S."/>
            <person name="Ichikawa N."/>
        </authorList>
    </citation>
    <scope>NUCLEOTIDE SEQUENCE [LARGE SCALE GENOMIC DNA]</scope>
    <source>
        <strain evidence="1 2">NBRC 108950</strain>
    </source>
</reference>
<comment type="caution">
    <text evidence="1">The sequence shown here is derived from an EMBL/GenBank/DDBJ whole genome shotgun (WGS) entry which is preliminary data.</text>
</comment>
<dbReference type="Proteomes" id="UP000321058">
    <property type="component" value="Unassembled WGS sequence"/>
</dbReference>